<keyword evidence="3" id="KW-1185">Reference proteome</keyword>
<gene>
    <name evidence="2" type="ORF">EV190_102183</name>
</gene>
<evidence type="ECO:0000313" key="2">
    <source>
        <dbReference type="EMBL" id="TDQ54349.1"/>
    </source>
</evidence>
<comment type="caution">
    <text evidence="2">The sequence shown here is derived from an EMBL/GenBank/DDBJ whole genome shotgun (WGS) entry which is preliminary data.</text>
</comment>
<reference evidence="2 3" key="1">
    <citation type="submission" date="2019-03" db="EMBL/GenBank/DDBJ databases">
        <title>Genomic Encyclopedia of Type Strains, Phase IV (KMG-IV): sequencing the most valuable type-strain genomes for metagenomic binning, comparative biology and taxonomic classification.</title>
        <authorList>
            <person name="Goeker M."/>
        </authorList>
    </citation>
    <scope>NUCLEOTIDE SEQUENCE [LARGE SCALE GENOMIC DNA]</scope>
    <source>
        <strain evidence="2 3">DSM 46770</strain>
    </source>
</reference>
<feature type="compositionally biased region" description="Low complexity" evidence="1">
    <location>
        <begin position="62"/>
        <end position="73"/>
    </location>
</feature>
<dbReference type="EMBL" id="SNYN01000002">
    <property type="protein sequence ID" value="TDQ54349.1"/>
    <property type="molecule type" value="Genomic_DNA"/>
</dbReference>
<feature type="compositionally biased region" description="Low complexity" evidence="1">
    <location>
        <begin position="15"/>
        <end position="26"/>
    </location>
</feature>
<name>A0A4V3D934_9ACTN</name>
<accession>A0A4V3D934</accession>
<feature type="region of interest" description="Disordered" evidence="1">
    <location>
        <begin position="1"/>
        <end position="73"/>
    </location>
</feature>
<dbReference type="Proteomes" id="UP000295281">
    <property type="component" value="Unassembled WGS sequence"/>
</dbReference>
<sequence>MAFAETAGRHGPTRGAGHPSGGSAAPPRRRAPDAPALSAAVGTLAAMERTPYPAAEAPPGPGVAAASEPGADPTVEHLAATLRRRREELADAVGARIGQGAVVHQVETQYWAGVPVPAVACRAAVDPLRLHPAASPVTCRRCLSRGGVERDHQVPGQTALGV</sequence>
<proteinExistence type="predicted"/>
<dbReference type="AlphaFoldDB" id="A0A4V3D934"/>
<feature type="compositionally biased region" description="Low complexity" evidence="1">
    <location>
        <begin position="33"/>
        <end position="42"/>
    </location>
</feature>
<evidence type="ECO:0000313" key="3">
    <source>
        <dbReference type="Proteomes" id="UP000295281"/>
    </source>
</evidence>
<protein>
    <submittedName>
        <fullName evidence="2">Uncharacterized protein</fullName>
    </submittedName>
</protein>
<evidence type="ECO:0000256" key="1">
    <source>
        <dbReference type="SAM" id="MobiDB-lite"/>
    </source>
</evidence>
<organism evidence="2 3">
    <name type="scientific">Actinorugispora endophytica</name>
    <dbReference type="NCBI Taxonomy" id="1605990"/>
    <lineage>
        <taxon>Bacteria</taxon>
        <taxon>Bacillati</taxon>
        <taxon>Actinomycetota</taxon>
        <taxon>Actinomycetes</taxon>
        <taxon>Streptosporangiales</taxon>
        <taxon>Nocardiopsidaceae</taxon>
        <taxon>Actinorugispora</taxon>
    </lineage>
</organism>